<evidence type="ECO:0000313" key="1">
    <source>
        <dbReference type="EMBL" id="KAJ0203755.1"/>
    </source>
</evidence>
<dbReference type="EMBL" id="NBSK02000005">
    <property type="protein sequence ID" value="KAJ0203755.1"/>
    <property type="molecule type" value="Genomic_DNA"/>
</dbReference>
<organism evidence="1 2">
    <name type="scientific">Lactuca sativa</name>
    <name type="common">Garden lettuce</name>
    <dbReference type="NCBI Taxonomy" id="4236"/>
    <lineage>
        <taxon>Eukaryota</taxon>
        <taxon>Viridiplantae</taxon>
        <taxon>Streptophyta</taxon>
        <taxon>Embryophyta</taxon>
        <taxon>Tracheophyta</taxon>
        <taxon>Spermatophyta</taxon>
        <taxon>Magnoliopsida</taxon>
        <taxon>eudicotyledons</taxon>
        <taxon>Gunneridae</taxon>
        <taxon>Pentapetalae</taxon>
        <taxon>asterids</taxon>
        <taxon>campanulids</taxon>
        <taxon>Asterales</taxon>
        <taxon>Asteraceae</taxon>
        <taxon>Cichorioideae</taxon>
        <taxon>Cichorieae</taxon>
        <taxon>Lactucinae</taxon>
        <taxon>Lactuca</taxon>
    </lineage>
</organism>
<proteinExistence type="predicted"/>
<dbReference type="AlphaFoldDB" id="A0A9R1X7I6"/>
<keyword evidence="2" id="KW-1185">Reference proteome</keyword>
<name>A0A9R1X7I6_LACSA</name>
<accession>A0A9R1X7I6</accession>
<reference evidence="1 2" key="1">
    <citation type="journal article" date="2017" name="Nat. Commun.">
        <title>Genome assembly with in vitro proximity ligation data and whole-genome triplication in lettuce.</title>
        <authorList>
            <person name="Reyes-Chin-Wo S."/>
            <person name="Wang Z."/>
            <person name="Yang X."/>
            <person name="Kozik A."/>
            <person name="Arikit S."/>
            <person name="Song C."/>
            <person name="Xia L."/>
            <person name="Froenicke L."/>
            <person name="Lavelle D.O."/>
            <person name="Truco M.J."/>
            <person name="Xia R."/>
            <person name="Zhu S."/>
            <person name="Xu C."/>
            <person name="Xu H."/>
            <person name="Xu X."/>
            <person name="Cox K."/>
            <person name="Korf I."/>
            <person name="Meyers B.C."/>
            <person name="Michelmore R.W."/>
        </authorList>
    </citation>
    <scope>NUCLEOTIDE SEQUENCE [LARGE SCALE GENOMIC DNA]</scope>
    <source>
        <strain evidence="2">cv. Salinas</strain>
        <tissue evidence="1">Seedlings</tissue>
    </source>
</reference>
<protein>
    <submittedName>
        <fullName evidence="1">Uncharacterized protein</fullName>
    </submittedName>
</protein>
<gene>
    <name evidence="1" type="ORF">LSAT_V11C500252610</name>
</gene>
<evidence type="ECO:0000313" key="2">
    <source>
        <dbReference type="Proteomes" id="UP000235145"/>
    </source>
</evidence>
<dbReference type="Proteomes" id="UP000235145">
    <property type="component" value="Unassembled WGS sequence"/>
</dbReference>
<sequence length="155" mass="17790">MEGLNPISDDVEYVAFIFYVYGTDGVISVYVDHIGDGFYGWLADEDNDDDEGESCLDGENEDNINELSNVAFKFNEDVVHMNRTSNNPLFSKLCADEEEDNNIVDDDNWREFEPNIKTYSIFNELLHWKKQKPILGMRFKGPWASKINVVQLCCG</sequence>
<comment type="caution">
    <text evidence="1">The sequence shown here is derived from an EMBL/GenBank/DDBJ whole genome shotgun (WGS) entry which is preliminary data.</text>
</comment>